<dbReference type="EMBL" id="GGEC01090274">
    <property type="protein sequence ID" value="MBX70758.1"/>
    <property type="molecule type" value="Transcribed_RNA"/>
</dbReference>
<protein>
    <submittedName>
        <fullName evidence="1">Uncharacterized protein</fullName>
    </submittedName>
</protein>
<proteinExistence type="predicted"/>
<dbReference type="AlphaFoldDB" id="A0A2P2QUY7"/>
<sequence length="52" mass="5974">MGSREGFNLGSPSHVFTESFYRNSNLFQISIEYLTVTLRFVLPSMHDSDTML</sequence>
<name>A0A2P2QUY7_RHIMU</name>
<organism evidence="1">
    <name type="scientific">Rhizophora mucronata</name>
    <name type="common">Asiatic mangrove</name>
    <dbReference type="NCBI Taxonomy" id="61149"/>
    <lineage>
        <taxon>Eukaryota</taxon>
        <taxon>Viridiplantae</taxon>
        <taxon>Streptophyta</taxon>
        <taxon>Embryophyta</taxon>
        <taxon>Tracheophyta</taxon>
        <taxon>Spermatophyta</taxon>
        <taxon>Magnoliopsida</taxon>
        <taxon>eudicotyledons</taxon>
        <taxon>Gunneridae</taxon>
        <taxon>Pentapetalae</taxon>
        <taxon>rosids</taxon>
        <taxon>fabids</taxon>
        <taxon>Malpighiales</taxon>
        <taxon>Rhizophoraceae</taxon>
        <taxon>Rhizophora</taxon>
    </lineage>
</organism>
<reference evidence="1" key="1">
    <citation type="submission" date="2018-02" db="EMBL/GenBank/DDBJ databases">
        <title>Rhizophora mucronata_Transcriptome.</title>
        <authorList>
            <person name="Meera S.P."/>
            <person name="Sreeshan A."/>
            <person name="Augustine A."/>
        </authorList>
    </citation>
    <scope>NUCLEOTIDE SEQUENCE</scope>
    <source>
        <tissue evidence="1">Leaf</tissue>
    </source>
</reference>
<accession>A0A2P2QUY7</accession>
<evidence type="ECO:0000313" key="1">
    <source>
        <dbReference type="EMBL" id="MBX70758.1"/>
    </source>
</evidence>